<sequence>MGAESMMKRLSIVCLFLPLLLTGCQTLFGESIPDPTDLEIEQQVLKYLPQGAKKIQPTKRRFKNKLWRVDINQDGAREGVVFFKEPMHPKQIGILIIQKKEGGKWKRVQMVEEGDFLDHVEMKNLTGNQTLELILCTVSLPKQKDKMVSVYTNPLDENKRLLLKKAFHAVSFGDLDGDELVDMVLLAQGHKQKLVASLYQGLSDQLLEFDRMSLSLEPAQVKNLIFGRLDEKRTAVFIPLSKGMQKGKLDILTLEKGKLKNLNPILSTKRSLKQKYIIGYHDINQEGIVEILAQHQAKYGEKESPLPLKDEVLIDSWIQVDKNNQVKLVSQSVTDPLFHYRFHFPKKWFDKIYLTHTEIRRELSQMDLFYHDVHFSVHPLFVLGLDVFREKDWMQAEKSYREVGTNFRVIKKTNGKVYVARLPLQTKWPKQLQRMKLAPSIEEVNQLLMTLKQK</sequence>
<dbReference type="Proteomes" id="UP000251213">
    <property type="component" value="Unassembled WGS sequence"/>
</dbReference>
<evidence type="ECO:0000313" key="1">
    <source>
        <dbReference type="EMBL" id="RAL26529.1"/>
    </source>
</evidence>
<reference evidence="1 2" key="1">
    <citation type="submission" date="2018-06" db="EMBL/GenBank/DDBJ databases">
        <title>Thermoflavimicrobium daqus sp. nov., a thermophilic microbe isolated from Moutai-flavour Daqu.</title>
        <authorList>
            <person name="Wang X."/>
            <person name="Zhou H."/>
        </authorList>
    </citation>
    <scope>NUCLEOTIDE SEQUENCE [LARGE SCALE GENOMIC DNA]</scope>
    <source>
        <strain evidence="1 2">FBKL4.011</strain>
    </source>
</reference>
<proteinExistence type="predicted"/>
<comment type="caution">
    <text evidence="1">The sequence shown here is derived from an EMBL/GenBank/DDBJ whole genome shotgun (WGS) entry which is preliminary data.</text>
</comment>
<gene>
    <name evidence="1" type="ORF">DL897_00270</name>
</gene>
<organism evidence="1 2">
    <name type="scientific">Thermoflavimicrobium daqui</name>
    <dbReference type="NCBI Taxonomy" id="2137476"/>
    <lineage>
        <taxon>Bacteria</taxon>
        <taxon>Bacillati</taxon>
        <taxon>Bacillota</taxon>
        <taxon>Bacilli</taxon>
        <taxon>Bacillales</taxon>
        <taxon>Thermoactinomycetaceae</taxon>
        <taxon>Thermoflavimicrobium</taxon>
    </lineage>
</organism>
<dbReference type="AlphaFoldDB" id="A0A364K8A3"/>
<name>A0A364K8A3_9BACL</name>
<protein>
    <recommendedName>
        <fullName evidence="3">VCBS repeat-containing protein</fullName>
    </recommendedName>
</protein>
<dbReference type="EMBL" id="QJKK01000001">
    <property type="protein sequence ID" value="RAL26529.1"/>
    <property type="molecule type" value="Genomic_DNA"/>
</dbReference>
<keyword evidence="2" id="KW-1185">Reference proteome</keyword>
<accession>A0A364K8A3</accession>
<evidence type="ECO:0000313" key="2">
    <source>
        <dbReference type="Proteomes" id="UP000251213"/>
    </source>
</evidence>
<reference evidence="1 2" key="2">
    <citation type="submission" date="2018-06" db="EMBL/GenBank/DDBJ databases">
        <authorList>
            <person name="Zhirakovskaya E."/>
        </authorList>
    </citation>
    <scope>NUCLEOTIDE SEQUENCE [LARGE SCALE GENOMIC DNA]</scope>
    <source>
        <strain evidence="1 2">FBKL4.011</strain>
    </source>
</reference>
<evidence type="ECO:0008006" key="3">
    <source>
        <dbReference type="Google" id="ProtNLM"/>
    </source>
</evidence>